<reference evidence="2" key="1">
    <citation type="journal article" date="2019" name="bioRxiv">
        <title>The Genome of the Zebra Mussel, Dreissena polymorpha: A Resource for Invasive Species Research.</title>
        <authorList>
            <person name="McCartney M.A."/>
            <person name="Auch B."/>
            <person name="Kono T."/>
            <person name="Mallez S."/>
            <person name="Zhang Y."/>
            <person name="Obille A."/>
            <person name="Becker A."/>
            <person name="Abrahante J.E."/>
            <person name="Garbe J."/>
            <person name="Badalamenti J.P."/>
            <person name="Herman A."/>
            <person name="Mangelson H."/>
            <person name="Liachko I."/>
            <person name="Sullivan S."/>
            <person name="Sone E.D."/>
            <person name="Koren S."/>
            <person name="Silverstein K.A.T."/>
            <person name="Beckman K.B."/>
            <person name="Gohl D.M."/>
        </authorList>
    </citation>
    <scope>NUCLEOTIDE SEQUENCE</scope>
    <source>
        <strain evidence="2">Duluth1</strain>
        <tissue evidence="2">Whole animal</tissue>
    </source>
</reference>
<evidence type="ECO:0000256" key="1">
    <source>
        <dbReference type="SAM" id="SignalP"/>
    </source>
</evidence>
<proteinExistence type="predicted"/>
<dbReference type="AlphaFoldDB" id="A0A9D4K8C0"/>
<name>A0A9D4K8C0_DREPO</name>
<evidence type="ECO:0000313" key="2">
    <source>
        <dbReference type="EMBL" id="KAH3834997.1"/>
    </source>
</evidence>
<sequence>MKMLKTVFLVAIANLSLVVDGRYSCLKLTDCTCGNVCVNELNKSCKGSQDSCMCKPGCVVFDLFIKPGGTRFVYGNNCRCPPSPQATKGLSICTRAAWRGQPDGIPLYVEHPKCVS</sequence>
<reference evidence="2" key="2">
    <citation type="submission" date="2020-11" db="EMBL/GenBank/DDBJ databases">
        <authorList>
            <person name="McCartney M.A."/>
            <person name="Auch B."/>
            <person name="Kono T."/>
            <person name="Mallez S."/>
            <person name="Becker A."/>
            <person name="Gohl D.M."/>
            <person name="Silverstein K.A.T."/>
            <person name="Koren S."/>
            <person name="Bechman K.B."/>
            <person name="Herman A."/>
            <person name="Abrahante J.E."/>
            <person name="Garbe J."/>
        </authorList>
    </citation>
    <scope>NUCLEOTIDE SEQUENCE</scope>
    <source>
        <strain evidence="2">Duluth1</strain>
        <tissue evidence="2">Whole animal</tissue>
    </source>
</reference>
<gene>
    <name evidence="2" type="ORF">DPMN_108330</name>
</gene>
<comment type="caution">
    <text evidence="2">The sequence shown here is derived from an EMBL/GenBank/DDBJ whole genome shotgun (WGS) entry which is preliminary data.</text>
</comment>
<dbReference type="Proteomes" id="UP000828390">
    <property type="component" value="Unassembled WGS sequence"/>
</dbReference>
<keyword evidence="1" id="KW-0732">Signal</keyword>
<accession>A0A9D4K8C0</accession>
<evidence type="ECO:0000313" key="3">
    <source>
        <dbReference type="Proteomes" id="UP000828390"/>
    </source>
</evidence>
<keyword evidence="3" id="KW-1185">Reference proteome</keyword>
<feature type="signal peptide" evidence="1">
    <location>
        <begin position="1"/>
        <end position="21"/>
    </location>
</feature>
<dbReference type="EMBL" id="JAIWYP010000004">
    <property type="protein sequence ID" value="KAH3834997.1"/>
    <property type="molecule type" value="Genomic_DNA"/>
</dbReference>
<feature type="chain" id="PRO_5039259940" evidence="1">
    <location>
        <begin position="22"/>
        <end position="116"/>
    </location>
</feature>
<organism evidence="2 3">
    <name type="scientific">Dreissena polymorpha</name>
    <name type="common">Zebra mussel</name>
    <name type="synonym">Mytilus polymorpha</name>
    <dbReference type="NCBI Taxonomy" id="45954"/>
    <lineage>
        <taxon>Eukaryota</taxon>
        <taxon>Metazoa</taxon>
        <taxon>Spiralia</taxon>
        <taxon>Lophotrochozoa</taxon>
        <taxon>Mollusca</taxon>
        <taxon>Bivalvia</taxon>
        <taxon>Autobranchia</taxon>
        <taxon>Heteroconchia</taxon>
        <taxon>Euheterodonta</taxon>
        <taxon>Imparidentia</taxon>
        <taxon>Neoheterodontei</taxon>
        <taxon>Myida</taxon>
        <taxon>Dreissenoidea</taxon>
        <taxon>Dreissenidae</taxon>
        <taxon>Dreissena</taxon>
    </lineage>
</organism>
<protein>
    <submittedName>
        <fullName evidence="2">Uncharacterized protein</fullName>
    </submittedName>
</protein>